<dbReference type="InterPro" id="IPR025202">
    <property type="entry name" value="PLD-like_dom"/>
</dbReference>
<dbReference type="Pfam" id="PF13091">
    <property type="entry name" value="PLDc_2"/>
    <property type="match status" value="2"/>
</dbReference>
<feature type="domain" description="PLD phosphodiesterase" evidence="1">
    <location>
        <begin position="96"/>
        <end position="123"/>
    </location>
</feature>
<dbReference type="PROSITE" id="PS50035">
    <property type="entry name" value="PLD"/>
    <property type="match status" value="2"/>
</dbReference>
<evidence type="ECO:0000313" key="2">
    <source>
        <dbReference type="EMBL" id="BFO77703.1"/>
    </source>
</evidence>
<reference evidence="2" key="1">
    <citation type="submission" date="2024-07" db="EMBL/GenBank/DDBJ databases">
        <title>Complete genome sequence of Prevotella sp. YM-2024 GTC17260.</title>
        <authorList>
            <person name="Hayashi M."/>
            <person name="Muto Y."/>
            <person name="Tanaka K."/>
            <person name="Niwa H."/>
        </authorList>
    </citation>
    <scope>NUCLEOTIDE SEQUENCE</scope>
    <source>
        <strain evidence="2">GTC17260</strain>
    </source>
</reference>
<dbReference type="SUPFAM" id="SSF56024">
    <property type="entry name" value="Phospholipase D/nuclease"/>
    <property type="match status" value="2"/>
</dbReference>
<dbReference type="AlphaFoldDB" id="A0AB33J6V7"/>
<dbReference type="SMART" id="SM00155">
    <property type="entry name" value="PLDc"/>
    <property type="match status" value="2"/>
</dbReference>
<dbReference type="Gene3D" id="3.30.870.10">
    <property type="entry name" value="Endonuclease Chain A"/>
    <property type="match status" value="2"/>
</dbReference>
<evidence type="ECO:0000259" key="1">
    <source>
        <dbReference type="PROSITE" id="PS50035"/>
    </source>
</evidence>
<feature type="domain" description="PLD phosphodiesterase" evidence="1">
    <location>
        <begin position="286"/>
        <end position="313"/>
    </location>
</feature>
<proteinExistence type="predicted"/>
<sequence>MTGQEKFDDLFKAVRQARQSIHLEYFNFRNDSIANLLFNLLAEKAKAGVEVRALFDAFGNTSNNKPLKKRHLERIRKNGIEIYEFDPLRFPWINHVFSRDHRKIVVIDGKIAYTGGMNVADYYINGTKVVGEWHDMHCRIEGNEVNTLQSIFLRIWNKTTKQNVHGTQYFQGGEPVDSFQGLKPDTTATAYRKMVGIINREPVLSNEIIREFYTSAIQSARDSIKIINPYFTLNTRIKKALRHAVKRGVKVEIMLSIRSDIPLTPDCGFYNAHKLMKHGCHIWMYKPGFHHTKVIMVDGKLCTVGSANLNARSLNWDYEENAVIVDSCTTKQLSNLFDAEKKDCFRLTEEKWDQWRTGWQKFRGWFAHLLAPFL</sequence>
<dbReference type="PANTHER" id="PTHR21248:SF22">
    <property type="entry name" value="PHOSPHOLIPASE D"/>
    <property type="match status" value="1"/>
</dbReference>
<dbReference type="CDD" id="cd09110">
    <property type="entry name" value="PLDc_CLS_1"/>
    <property type="match status" value="1"/>
</dbReference>
<dbReference type="PANTHER" id="PTHR21248">
    <property type="entry name" value="CARDIOLIPIN SYNTHASE"/>
    <property type="match status" value="1"/>
</dbReference>
<protein>
    <submittedName>
        <fullName evidence="2">Cardiolipin synthase</fullName>
    </submittedName>
</protein>
<dbReference type="GO" id="GO:0030572">
    <property type="term" value="F:phosphatidyltransferase activity"/>
    <property type="evidence" value="ECO:0007669"/>
    <property type="project" value="UniProtKB-ARBA"/>
</dbReference>
<dbReference type="InterPro" id="IPR001736">
    <property type="entry name" value="PLipase_D/transphosphatidylase"/>
</dbReference>
<gene>
    <name evidence="2" type="primary">cls_1</name>
    <name evidence="2" type="ORF">GTC17260_03380</name>
</gene>
<dbReference type="CDD" id="cd09112">
    <property type="entry name" value="PLDc_CLS_2"/>
    <property type="match status" value="1"/>
</dbReference>
<organism evidence="2">
    <name type="scientific">Prevotella sp. GTC17260</name>
    <dbReference type="NCBI Taxonomy" id="3236796"/>
    <lineage>
        <taxon>Bacteria</taxon>
        <taxon>Pseudomonadati</taxon>
        <taxon>Bacteroidota</taxon>
        <taxon>Bacteroidia</taxon>
        <taxon>Bacteroidales</taxon>
        <taxon>Prevotellaceae</taxon>
        <taxon>Prevotella</taxon>
    </lineage>
</organism>
<accession>A0AB33J6V7</accession>
<name>A0AB33J6V7_9BACT</name>
<dbReference type="GO" id="GO:0032049">
    <property type="term" value="P:cardiolipin biosynthetic process"/>
    <property type="evidence" value="ECO:0007669"/>
    <property type="project" value="UniProtKB-ARBA"/>
</dbReference>
<dbReference type="EMBL" id="AP035788">
    <property type="protein sequence ID" value="BFO77703.1"/>
    <property type="molecule type" value="Genomic_DNA"/>
</dbReference>